<dbReference type="PANTHER" id="PTHR33257:SF6">
    <property type="entry name" value="OXYSTEROL-BINDING 4B-LIKE PROTEIN"/>
    <property type="match status" value="1"/>
</dbReference>
<proteinExistence type="predicted"/>
<dbReference type="Proteomes" id="UP000886885">
    <property type="component" value="Chromosome 6D"/>
</dbReference>
<evidence type="ECO:0000313" key="1">
    <source>
        <dbReference type="EMBL" id="KAG6770076.1"/>
    </source>
</evidence>
<evidence type="ECO:0000313" key="2">
    <source>
        <dbReference type="Proteomes" id="UP000886885"/>
    </source>
</evidence>
<protein>
    <submittedName>
        <fullName evidence="1">Uncharacterized protein</fullName>
    </submittedName>
</protein>
<gene>
    <name evidence="1" type="ORF">POTOM_025743</name>
</gene>
<comment type="caution">
    <text evidence="1">The sequence shown here is derived from an EMBL/GenBank/DDBJ whole genome shotgun (WGS) entry which is preliminary data.</text>
</comment>
<dbReference type="AlphaFoldDB" id="A0A8X8CNW5"/>
<sequence>MDFVHGSTVTHEKKTSVLQGDNFFFNRVISRDSSVGFSSRRLYYRSAEGVPFKWEMQPGTPKDPSKEEIIPPIRPPPALLGIGLPKPCLDIKEPKTSMRSRFRFWFWKHIKKNKRNEKPQHGSQGNDVINANDESDKFELFEFYSSDGDFNSLSLRNSSPSSSSSSSLYFSNGHSRKLSRIESASAREYSMQKPHGCIPWNSTAVLISVAKRNR</sequence>
<dbReference type="EMBL" id="JAAWWB010000012">
    <property type="protein sequence ID" value="KAG6770076.1"/>
    <property type="molecule type" value="Genomic_DNA"/>
</dbReference>
<reference evidence="1" key="1">
    <citation type="journal article" date="2020" name="bioRxiv">
        <title>Hybrid origin of Populus tomentosa Carr. identified through genome sequencing and phylogenomic analysis.</title>
        <authorList>
            <person name="An X."/>
            <person name="Gao K."/>
            <person name="Chen Z."/>
            <person name="Li J."/>
            <person name="Yang X."/>
            <person name="Yang X."/>
            <person name="Zhou J."/>
            <person name="Guo T."/>
            <person name="Zhao T."/>
            <person name="Huang S."/>
            <person name="Miao D."/>
            <person name="Khan W.U."/>
            <person name="Rao P."/>
            <person name="Ye M."/>
            <person name="Lei B."/>
            <person name="Liao W."/>
            <person name="Wang J."/>
            <person name="Ji L."/>
            <person name="Li Y."/>
            <person name="Guo B."/>
            <person name="Mustafa N.S."/>
            <person name="Li S."/>
            <person name="Yun Q."/>
            <person name="Keller S.R."/>
            <person name="Mao J."/>
            <person name="Zhang R."/>
            <person name="Strauss S.H."/>
        </authorList>
    </citation>
    <scope>NUCLEOTIDE SEQUENCE</scope>
    <source>
        <strain evidence="1">GM15</strain>
        <tissue evidence="1">Leaf</tissue>
    </source>
</reference>
<dbReference type="PANTHER" id="PTHR33257">
    <property type="entry name" value="OS05G0165500 PROTEIN"/>
    <property type="match status" value="1"/>
</dbReference>
<keyword evidence="2" id="KW-1185">Reference proteome</keyword>
<organism evidence="1 2">
    <name type="scientific">Populus tomentosa</name>
    <name type="common">Chinese white poplar</name>
    <dbReference type="NCBI Taxonomy" id="118781"/>
    <lineage>
        <taxon>Eukaryota</taxon>
        <taxon>Viridiplantae</taxon>
        <taxon>Streptophyta</taxon>
        <taxon>Embryophyta</taxon>
        <taxon>Tracheophyta</taxon>
        <taxon>Spermatophyta</taxon>
        <taxon>Magnoliopsida</taxon>
        <taxon>eudicotyledons</taxon>
        <taxon>Gunneridae</taxon>
        <taxon>Pentapetalae</taxon>
        <taxon>rosids</taxon>
        <taxon>fabids</taxon>
        <taxon>Malpighiales</taxon>
        <taxon>Salicaceae</taxon>
        <taxon>Saliceae</taxon>
        <taxon>Populus</taxon>
    </lineage>
</organism>
<dbReference type="OrthoDB" id="1684445at2759"/>
<name>A0A8X8CNW5_POPTO</name>
<accession>A0A8X8CNW5</accession>